<evidence type="ECO:0000256" key="8">
    <source>
        <dbReference type="ARBA" id="ARBA00042574"/>
    </source>
</evidence>
<keyword evidence="13" id="KW-1185">Reference proteome</keyword>
<dbReference type="PANTHER" id="PTHR20961:SF148">
    <property type="entry name" value="EGF DOMAIN-SPECIFIC O-LINKED N-ACETYLGLUCOSAMINE TRANSFERASE"/>
    <property type="match status" value="1"/>
</dbReference>
<dbReference type="GO" id="GO:0097363">
    <property type="term" value="F:protein O-acetylglucosaminyltransferase activity"/>
    <property type="evidence" value="ECO:0007669"/>
    <property type="project" value="UniProtKB-EC"/>
</dbReference>
<dbReference type="EC" id="2.4.1.255" evidence="1"/>
<dbReference type="OrthoDB" id="529273at2759"/>
<evidence type="ECO:0000256" key="6">
    <source>
        <dbReference type="ARBA" id="ARBA00023180"/>
    </source>
</evidence>
<evidence type="ECO:0000256" key="9">
    <source>
        <dbReference type="ARBA" id="ARBA00048317"/>
    </source>
</evidence>
<comment type="catalytic activity">
    <reaction evidence="9">
        <text>L-seryl-[protein] + UDP-N-acetyl-alpha-D-glucosamine = 3-O-(N-acetyl-beta-D-glucosaminyl)-L-seryl-[protein] + UDP + H(+)</text>
        <dbReference type="Rhea" id="RHEA:48904"/>
        <dbReference type="Rhea" id="RHEA-COMP:9863"/>
        <dbReference type="Rhea" id="RHEA-COMP:12251"/>
        <dbReference type="ChEBI" id="CHEBI:15378"/>
        <dbReference type="ChEBI" id="CHEBI:29999"/>
        <dbReference type="ChEBI" id="CHEBI:57705"/>
        <dbReference type="ChEBI" id="CHEBI:58223"/>
        <dbReference type="ChEBI" id="CHEBI:90838"/>
        <dbReference type="EC" id="2.4.1.255"/>
    </reaction>
</comment>
<dbReference type="GO" id="GO:0005788">
    <property type="term" value="C:endoplasmic reticulum lumen"/>
    <property type="evidence" value="ECO:0007669"/>
    <property type="project" value="TreeGrafter"/>
</dbReference>
<accession>A0A9W7VZV5</accession>
<comment type="caution">
    <text evidence="12">The sequence shown here is derived from an EMBL/GenBank/DDBJ whole genome shotgun (WGS) entry which is preliminary data.</text>
</comment>
<protein>
    <recommendedName>
        <fullName evidence="7">EGF domain-specific O-linked N-acetylglucosamine transferase</fullName>
        <ecNumber evidence="1">2.4.1.255</ecNumber>
    </recommendedName>
    <alternativeName>
        <fullName evidence="8">Extracellular O-linked N-acetylglucosamine transferase</fullName>
    </alternativeName>
</protein>
<evidence type="ECO:0000256" key="1">
    <source>
        <dbReference type="ARBA" id="ARBA00011970"/>
    </source>
</evidence>
<keyword evidence="5" id="KW-0256">Endoplasmic reticulum</keyword>
<reference evidence="12 13" key="1">
    <citation type="journal article" date="2018" name="IMA Fungus">
        <title>IMA Genome-F 10: Nine draft genome sequences of Claviceps purpurea s.lat., including C. arundinis, C. humidiphila, and C. cf. spartinae, pseudomolecules for the pitch canker pathogen Fusarium circinatum, draft genome of Davidsoniella eucalypti, Grosmannia galeiformis, Quambalaria eucalypti, and Teratosphaeria destructans.</title>
        <authorList>
            <person name="Wingfield B.D."/>
            <person name="Liu M."/>
            <person name="Nguyen H.D."/>
            <person name="Lane F.A."/>
            <person name="Morgan S.W."/>
            <person name="De Vos L."/>
            <person name="Wilken P.M."/>
            <person name="Duong T.A."/>
            <person name="Aylward J."/>
            <person name="Coetzee M.P."/>
            <person name="Dadej K."/>
            <person name="De Beer Z.W."/>
            <person name="Findlay W."/>
            <person name="Havenga M."/>
            <person name="Kolarik M."/>
            <person name="Menzies J.G."/>
            <person name="Naidoo K."/>
            <person name="Pochopski O."/>
            <person name="Shoukouhi P."/>
            <person name="Santana Q.C."/>
            <person name="Seifert K.A."/>
            <person name="Soal N."/>
            <person name="Steenkamp E.T."/>
            <person name="Tatham C.T."/>
            <person name="van der Nest M.A."/>
            <person name="Wingfield M.J."/>
        </authorList>
    </citation>
    <scope>NUCLEOTIDE SEQUENCE [LARGE SCALE GENOMIC DNA]</scope>
    <source>
        <strain evidence="12">CMW44962</strain>
    </source>
</reference>
<gene>
    <name evidence="12" type="ORF">Tdes44962_MAKER04482</name>
</gene>
<dbReference type="Pfam" id="PF04577">
    <property type="entry name" value="Glyco_transf_61"/>
    <property type="match status" value="1"/>
</dbReference>
<keyword evidence="2" id="KW-0328">Glycosyltransferase</keyword>
<feature type="domain" description="Glycosyltransferase 61 catalytic" evidence="11">
    <location>
        <begin position="367"/>
        <end position="495"/>
    </location>
</feature>
<evidence type="ECO:0000256" key="5">
    <source>
        <dbReference type="ARBA" id="ARBA00022824"/>
    </source>
</evidence>
<keyword evidence="4" id="KW-0732">Signal</keyword>
<evidence type="ECO:0000256" key="4">
    <source>
        <dbReference type="ARBA" id="ARBA00022729"/>
    </source>
</evidence>
<dbReference type="PANTHER" id="PTHR20961">
    <property type="entry name" value="GLYCOSYLTRANSFERASE"/>
    <property type="match status" value="1"/>
</dbReference>
<evidence type="ECO:0000256" key="3">
    <source>
        <dbReference type="ARBA" id="ARBA00022679"/>
    </source>
</evidence>
<reference evidence="12 13" key="2">
    <citation type="journal article" date="2021" name="Curr. Genet.">
        <title>Genetic response to nitrogen starvation in the aggressive Eucalyptus foliar pathogen Teratosphaeria destructans.</title>
        <authorList>
            <person name="Havenga M."/>
            <person name="Wingfield B.D."/>
            <person name="Wingfield M.J."/>
            <person name="Dreyer L.L."/>
            <person name="Roets F."/>
            <person name="Aylward J."/>
        </authorList>
    </citation>
    <scope>NUCLEOTIDE SEQUENCE [LARGE SCALE GENOMIC DNA]</scope>
    <source>
        <strain evidence="12">CMW44962</strain>
    </source>
</reference>
<sequence>MLRFKTPRDFIAAGTVILVFVILFTSHLRFREQINASWLYSANQKSQTAPSKSDAWIRTQAATAGVISNDRKAVNHAHEWTITHTVLSVSTTTATATVTPTPTKLGLPPVYYAKPGEDAFCKHQYSTQYLYNLASNRSQICTPDSTSSLTCFTTNIQSEFETREGKVDIFCSAENVAFSRKQKMFYMDCKLTEEGENIFAHMEEYMFWTGPRHQFDEHFNLNASVHFMQVASELRQGHETAIAMRREGAGSKPGCACNTWHNLMEVWSYYMSMDVLSITPDEHEPHGTTMFDMEKDVANNQIIVLDKHERGPYFDLYNLLSDTNKHPHMWVQNDLANSTFEGLRWYDQVVVPLAGNTNPFWEGTWKSHPCADSTLAKTFHRRVLDVFGLEKIPTLAPITEQPVLAKTATPPPWPEIQDLDTRINVTIVDRKETRKIANLEDQFIPRIEAKYPQVDITVIDFGSIPFREQVELAYFSDVFVGVHGAAMTHIMFLPTASPTRPASNVVEITPRGIHHRGYRNLAQALGHRYFTVDADNDLNGADFHDVDVVVSEEKFLDAVGTAIRAALQKGMRDGSIE</sequence>
<dbReference type="EMBL" id="RIBY02002167">
    <property type="protein sequence ID" value="KAH9823738.1"/>
    <property type="molecule type" value="Genomic_DNA"/>
</dbReference>
<evidence type="ECO:0000256" key="7">
    <source>
        <dbReference type="ARBA" id="ARBA00040944"/>
    </source>
</evidence>
<evidence type="ECO:0000256" key="2">
    <source>
        <dbReference type="ARBA" id="ARBA00022676"/>
    </source>
</evidence>
<evidence type="ECO:0000313" key="13">
    <source>
        <dbReference type="Proteomes" id="UP001138500"/>
    </source>
</evidence>
<dbReference type="InterPro" id="IPR007657">
    <property type="entry name" value="Glycosyltransferase_61"/>
</dbReference>
<keyword evidence="3" id="KW-0808">Transferase</keyword>
<evidence type="ECO:0000259" key="11">
    <source>
        <dbReference type="Pfam" id="PF04577"/>
    </source>
</evidence>
<dbReference type="InterPro" id="IPR049625">
    <property type="entry name" value="Glyco_transf_61_cat"/>
</dbReference>
<evidence type="ECO:0000256" key="10">
    <source>
        <dbReference type="ARBA" id="ARBA00049432"/>
    </source>
</evidence>
<organism evidence="12 13">
    <name type="scientific">Teratosphaeria destructans</name>
    <dbReference type="NCBI Taxonomy" id="418781"/>
    <lineage>
        <taxon>Eukaryota</taxon>
        <taxon>Fungi</taxon>
        <taxon>Dikarya</taxon>
        <taxon>Ascomycota</taxon>
        <taxon>Pezizomycotina</taxon>
        <taxon>Dothideomycetes</taxon>
        <taxon>Dothideomycetidae</taxon>
        <taxon>Mycosphaerellales</taxon>
        <taxon>Teratosphaeriaceae</taxon>
        <taxon>Teratosphaeria</taxon>
    </lineage>
</organism>
<comment type="catalytic activity">
    <reaction evidence="10">
        <text>L-threonyl-[protein] + UDP-N-acetyl-alpha-D-glucosamine = 3-O-(N-acetyl-beta-D-glucosaminyl)-L-threonyl-[protein] + UDP + H(+)</text>
        <dbReference type="Rhea" id="RHEA:48908"/>
        <dbReference type="Rhea" id="RHEA-COMP:11060"/>
        <dbReference type="Rhea" id="RHEA-COMP:12252"/>
        <dbReference type="ChEBI" id="CHEBI:15378"/>
        <dbReference type="ChEBI" id="CHEBI:30013"/>
        <dbReference type="ChEBI" id="CHEBI:57705"/>
        <dbReference type="ChEBI" id="CHEBI:58223"/>
        <dbReference type="ChEBI" id="CHEBI:90840"/>
        <dbReference type="EC" id="2.4.1.255"/>
    </reaction>
</comment>
<dbReference type="AlphaFoldDB" id="A0A9W7VZV5"/>
<dbReference type="Proteomes" id="UP001138500">
    <property type="component" value="Unassembled WGS sequence"/>
</dbReference>
<proteinExistence type="predicted"/>
<evidence type="ECO:0000313" key="12">
    <source>
        <dbReference type="EMBL" id="KAH9823738.1"/>
    </source>
</evidence>
<keyword evidence="6" id="KW-0325">Glycoprotein</keyword>
<name>A0A9W7VZV5_9PEZI</name>